<accession>A0A0S4JAY4</accession>
<dbReference type="Proteomes" id="UP000051952">
    <property type="component" value="Unassembled WGS sequence"/>
</dbReference>
<reference evidence="4" key="1">
    <citation type="submission" date="2015-09" db="EMBL/GenBank/DDBJ databases">
        <authorList>
            <consortium name="Pathogen Informatics"/>
        </authorList>
    </citation>
    <scope>NUCLEOTIDE SEQUENCE [LARGE SCALE GENOMIC DNA]</scope>
    <source>
        <strain evidence="4">Lake Konstanz</strain>
    </source>
</reference>
<proteinExistence type="predicted"/>
<feature type="compositionally biased region" description="Basic and acidic residues" evidence="1">
    <location>
        <begin position="103"/>
        <end position="115"/>
    </location>
</feature>
<dbReference type="AlphaFoldDB" id="A0A0S4JAY4"/>
<keyword evidence="4" id="KW-1185">Reference proteome</keyword>
<name>A0A0S4JAY4_BODSA</name>
<organism evidence="3 4">
    <name type="scientific">Bodo saltans</name>
    <name type="common">Flagellated protozoan</name>
    <dbReference type="NCBI Taxonomy" id="75058"/>
    <lineage>
        <taxon>Eukaryota</taxon>
        <taxon>Discoba</taxon>
        <taxon>Euglenozoa</taxon>
        <taxon>Kinetoplastea</taxon>
        <taxon>Metakinetoplastina</taxon>
        <taxon>Eubodonida</taxon>
        <taxon>Bodonidae</taxon>
        <taxon>Bodo</taxon>
    </lineage>
</organism>
<evidence type="ECO:0000256" key="1">
    <source>
        <dbReference type="SAM" id="MobiDB-lite"/>
    </source>
</evidence>
<keyword evidence="2" id="KW-0812">Transmembrane</keyword>
<feature type="transmembrane region" description="Helical" evidence="2">
    <location>
        <begin position="20"/>
        <end position="41"/>
    </location>
</feature>
<gene>
    <name evidence="3" type="ORF">BSAL_08975</name>
</gene>
<keyword evidence="2" id="KW-0472">Membrane</keyword>
<evidence type="ECO:0000313" key="3">
    <source>
        <dbReference type="EMBL" id="CUG87168.1"/>
    </source>
</evidence>
<evidence type="ECO:0000256" key="2">
    <source>
        <dbReference type="SAM" id="Phobius"/>
    </source>
</evidence>
<protein>
    <submittedName>
        <fullName evidence="3">Membrane-associated protein, putative</fullName>
    </submittedName>
</protein>
<sequence length="115" mass="12628">MSSLSSPSQITENNNSIPLWEAILLIGGFIVLYMFVIPKLFPSVVNGGMVIDSAMMAKRKSSNSKKTDGNEIIDEKDSIGSFVVSGGIGFATGHRTQAKAQLRRRETEERKTYMV</sequence>
<feature type="region of interest" description="Disordered" evidence="1">
    <location>
        <begin position="95"/>
        <end position="115"/>
    </location>
</feature>
<keyword evidence="2" id="KW-1133">Transmembrane helix</keyword>
<dbReference type="EMBL" id="CYKH01001454">
    <property type="protein sequence ID" value="CUG87168.1"/>
    <property type="molecule type" value="Genomic_DNA"/>
</dbReference>
<dbReference type="VEuPathDB" id="TriTrypDB:BSAL_08975"/>
<evidence type="ECO:0000313" key="4">
    <source>
        <dbReference type="Proteomes" id="UP000051952"/>
    </source>
</evidence>